<dbReference type="InterPro" id="IPR037033">
    <property type="entry name" value="DNA-dir_RNAP_su2_hyb_sf"/>
</dbReference>
<dbReference type="Gene3D" id="3.90.1800.10">
    <property type="entry name" value="RNA polymerase alpha subunit dimerisation domain"/>
    <property type="match status" value="1"/>
</dbReference>
<dbReference type="PROSITE" id="PS01166">
    <property type="entry name" value="RNA_POL_BETA"/>
    <property type="match status" value="1"/>
</dbReference>
<dbReference type="InterPro" id="IPR007642">
    <property type="entry name" value="RNA_pol_Rpb2_2"/>
</dbReference>
<evidence type="ECO:0000259" key="10">
    <source>
        <dbReference type="Pfam" id="PF04560"/>
    </source>
</evidence>
<evidence type="ECO:0000256" key="7">
    <source>
        <dbReference type="RuleBase" id="RU000434"/>
    </source>
</evidence>
<evidence type="ECO:0000259" key="13">
    <source>
        <dbReference type="Pfam" id="PF04565"/>
    </source>
</evidence>
<dbReference type="RefSeq" id="WP_232134455.1">
    <property type="nucleotide sequence ID" value="NZ_CP089507.1"/>
</dbReference>
<evidence type="ECO:0000313" key="15">
    <source>
        <dbReference type="EMBL" id="MCD9095959.1"/>
    </source>
</evidence>
<evidence type="ECO:0000256" key="4">
    <source>
        <dbReference type="ARBA" id="ARBA00023163"/>
    </source>
</evidence>
<dbReference type="Gene3D" id="2.40.50.150">
    <property type="match status" value="1"/>
</dbReference>
<organism evidence="15 16">
    <name type="scientific">Luteimonas fraxinea</name>
    <dbReference type="NCBI Taxonomy" id="2901869"/>
    <lineage>
        <taxon>Bacteria</taxon>
        <taxon>Pseudomonadati</taxon>
        <taxon>Pseudomonadota</taxon>
        <taxon>Gammaproteobacteria</taxon>
        <taxon>Lysobacterales</taxon>
        <taxon>Lysobacteraceae</taxon>
        <taxon>Luteimonas</taxon>
    </lineage>
</organism>
<dbReference type="InterPro" id="IPR007641">
    <property type="entry name" value="RNA_pol_Rpb2_7"/>
</dbReference>
<feature type="domain" description="RNA polymerase Rpb2" evidence="11">
    <location>
        <begin position="461"/>
        <end position="493"/>
    </location>
</feature>
<evidence type="ECO:0000259" key="11">
    <source>
        <dbReference type="Pfam" id="PF04561"/>
    </source>
</evidence>
<evidence type="ECO:0000313" key="16">
    <source>
        <dbReference type="Proteomes" id="UP001430360"/>
    </source>
</evidence>
<evidence type="ECO:0000256" key="2">
    <source>
        <dbReference type="ARBA" id="ARBA00022679"/>
    </source>
</evidence>
<evidence type="ECO:0000259" key="9">
    <source>
        <dbReference type="Pfam" id="PF00562"/>
    </source>
</evidence>
<dbReference type="SUPFAM" id="SSF64484">
    <property type="entry name" value="beta and beta-prime subunits of DNA dependent RNA-polymerase"/>
    <property type="match status" value="1"/>
</dbReference>
<name>A0ABS8UB31_9GAMM</name>
<sequence>MTTSQLPSSQQQTYSFTEKKRIRKNFGKRREILEVPFLLAIQVDSYREFLQADRDPTKREDRGLHAALKSVFPIVSYNGYAALEYVGYKLGEPVFDERECRNRGLSYGAPLRVTVRLVIYDRESSQKAIKYVKEQEVYMGEIPLMTENGTFIINGTERVIVSQLHRSPGVFFDHDRGKTHSSGKLLYSARIIPYRGSWLDFEFDPKDALFTRIDRRRKLPVSVLLRALGYNNEEMLNEFFDINSYHILPEGEGVQLELVSERLRGETLNFDLLDGEKVIVEAGKRITARHVKQLEAAGITALAVPDDYMVGQILSHDVIDPATGELVATANDEITLETLEALRKASIETIGTIWVNDLDRGPYLSNTLRIDSTKTQLDALVEIYRMMRPGEPPTKDAAQNLFHNLFFTFERYDVSGVGRMKFNRRLGRKETEGASVLYDAKYFAERKDEDSVRLRGEFGQTSDILDVIRVLTEIRNGRGVVDDIDHLGNRRVRSVGEMAENVFRVGLVRVERAVRERLTMAEADGLTPQELINAKPVAAAVKEFFGSSQLSQFMDQNNPLSEVTHKRRVSALGPGGLTRERAGFEVRDVHPTHYGRVCTIETPEGPNIGLINSLATFARTNRYGFLETPYRKVVDSRVTDDIEYLSAIEENDYVIAQANAVQDDKGTMTQQFVDCRFQGESLLKPPAEIHYMDVSPMQTVSVAAALVPFLEHDDANRALMGANMQRQAVPTLRAQKPLVGTGIERAVARDSGVTVNARRGGVIEQIDAGRVVVKVHEEEISGEHDAGVDIYNLIKYTRSNQNTCINQRPLVVVGDVVARGDVLADGPSTDIGELALGQNMLVAFMPWNGYNFEDSILLSERVVKEDRYTTIHIEEMTAVARDTKLGPEEISADIPNVSENALNRLDESGVVYIGAEVRAGDILVGKVTPKGESQLTPEEKLLRAIFGEKASDVKDSSLRVPPGMDGTVIDVQVFTRDGIEKDKRAKQIEESEIKRVKKDFDDQFRILESAIYARLRSQIQGKVANGGPGLKKGDTVSSLVLDGLKKSDWFQIRMKDEDAADAIERAQKQIDAHQKEFEKRFADKRGKITQGDDLAPGVLKMVKVYLAVKRRIQPGDKMAGRHGNKGVVSTIVPVQDMPHMANGNTVDIVLNPLGVPSRMNIGQILEVHLGLAAKGLGEKIQRMLDAQAKVAELRSFLDQIYNHDKAVFAQRVDLSQFSDEELLKLAGNLTDGVPMATPVFDGAAESEIKAMLELADMPTSGQHRLFDGRTGEAFEREVTVGYMHMLKLNHLVDDKMHARSTGPYSLVTQQPLGGKAQFGGQRFGEMEVWALEAYGAAYTLQEMLTVKSDDVQGRNQMYKNIVDGEHEMVAGMPESFNVLVKEIRSLAINMELEEH</sequence>
<dbReference type="Pfam" id="PF00562">
    <property type="entry name" value="RNA_pol_Rpb2_6"/>
    <property type="match status" value="1"/>
</dbReference>
<feature type="domain" description="RNA polymerase Rpb2" evidence="10">
    <location>
        <begin position="1319"/>
        <end position="1393"/>
    </location>
</feature>
<feature type="domain" description="DNA-directed RNA polymerase beta subunit external 1" evidence="14">
    <location>
        <begin position="630"/>
        <end position="695"/>
    </location>
</feature>
<evidence type="ECO:0000259" key="14">
    <source>
        <dbReference type="Pfam" id="PF10385"/>
    </source>
</evidence>
<dbReference type="Pfam" id="PF04563">
    <property type="entry name" value="RNA_pol_Rpb2_1"/>
    <property type="match status" value="1"/>
</dbReference>
<evidence type="ECO:0000256" key="3">
    <source>
        <dbReference type="ARBA" id="ARBA00022695"/>
    </source>
</evidence>
<evidence type="ECO:0000259" key="12">
    <source>
        <dbReference type="Pfam" id="PF04563"/>
    </source>
</evidence>
<accession>A0ABS8UB31</accession>
<dbReference type="Pfam" id="PF04561">
    <property type="entry name" value="RNA_pol_Rpb2_2"/>
    <property type="match status" value="2"/>
</dbReference>
<comment type="catalytic activity">
    <reaction evidence="5 6 8">
        <text>RNA(n) + a ribonucleoside 5'-triphosphate = RNA(n+1) + diphosphate</text>
        <dbReference type="Rhea" id="RHEA:21248"/>
        <dbReference type="Rhea" id="RHEA-COMP:14527"/>
        <dbReference type="Rhea" id="RHEA-COMP:17342"/>
        <dbReference type="ChEBI" id="CHEBI:33019"/>
        <dbReference type="ChEBI" id="CHEBI:61557"/>
        <dbReference type="ChEBI" id="CHEBI:140395"/>
        <dbReference type="EC" id="2.7.7.6"/>
    </reaction>
</comment>
<evidence type="ECO:0000256" key="8">
    <source>
        <dbReference type="RuleBase" id="RU363031"/>
    </source>
</evidence>
<dbReference type="InterPro" id="IPR015712">
    <property type="entry name" value="DNA-dir_RNA_pol_su2"/>
</dbReference>
<dbReference type="NCBIfam" id="NF001616">
    <property type="entry name" value="PRK00405.1"/>
    <property type="match status" value="1"/>
</dbReference>
<dbReference type="Gene3D" id="3.90.1110.10">
    <property type="entry name" value="RNA polymerase Rpb2, domain 2"/>
    <property type="match status" value="1"/>
</dbReference>
<dbReference type="Pfam" id="PF04560">
    <property type="entry name" value="RNA_pol_Rpb2_7"/>
    <property type="match status" value="1"/>
</dbReference>
<proteinExistence type="inferred from homology"/>
<evidence type="ECO:0000256" key="1">
    <source>
        <dbReference type="ARBA" id="ARBA00022478"/>
    </source>
</evidence>
<dbReference type="InterPro" id="IPR037034">
    <property type="entry name" value="RNA_pol_Rpb2_2_sf"/>
</dbReference>
<dbReference type="GO" id="GO:0000428">
    <property type="term" value="C:DNA-directed RNA polymerase complex"/>
    <property type="evidence" value="ECO:0007669"/>
    <property type="project" value="UniProtKB-KW"/>
</dbReference>
<keyword evidence="3 6" id="KW-0548">Nucleotidyltransferase</keyword>
<dbReference type="InterPro" id="IPR007120">
    <property type="entry name" value="DNA-dir_RNAP_su2_dom"/>
</dbReference>
<dbReference type="Gene3D" id="2.40.50.100">
    <property type="match status" value="1"/>
</dbReference>
<dbReference type="InterPro" id="IPR007121">
    <property type="entry name" value="RNA_pol_bsu_CS"/>
</dbReference>
<protein>
    <recommendedName>
        <fullName evidence="6 8">DNA-directed RNA polymerase subunit beta</fullName>
        <shortName evidence="6">RNAP subunit beta</shortName>
        <ecNumber evidence="6 8">2.7.7.6</ecNumber>
    </recommendedName>
    <alternativeName>
        <fullName evidence="6">RNA polymerase subunit beta</fullName>
    </alternativeName>
    <alternativeName>
        <fullName evidence="6">Transcriptase subunit beta</fullName>
    </alternativeName>
</protein>
<feature type="domain" description="RNA polymerase Rpb2" evidence="13">
    <location>
        <begin position="552"/>
        <end position="619"/>
    </location>
</feature>
<keyword evidence="2 6" id="KW-0808">Transferase</keyword>
<evidence type="ECO:0000256" key="5">
    <source>
        <dbReference type="ARBA" id="ARBA00048552"/>
    </source>
</evidence>
<comment type="similarity">
    <text evidence="6 7">Belongs to the RNA polymerase beta chain family.</text>
</comment>
<dbReference type="NCBIfam" id="TIGR02013">
    <property type="entry name" value="rpoB"/>
    <property type="match status" value="1"/>
</dbReference>
<reference evidence="15" key="2">
    <citation type="journal article" date="2022" name="Syst. Appl. Microbiol.">
        <title>Physiological and genomic characterisation of Luteimonas fraxinea sp. nov., a bacterial species associated with trees tolerant to ash dieback.</title>
        <authorList>
            <person name="Ulrich K."/>
            <person name="Becker R."/>
            <person name="Behrendt U."/>
            <person name="Kube M."/>
            <person name="Schneck V."/>
            <person name="Ulrich A."/>
        </authorList>
    </citation>
    <scope>NUCLEOTIDE SEQUENCE</scope>
    <source>
        <strain evidence="15">A1P009</strain>
    </source>
</reference>
<keyword evidence="1 6" id="KW-0240">DNA-directed RNA polymerase</keyword>
<dbReference type="EC" id="2.7.7.6" evidence="6 8"/>
<feature type="domain" description="RNA polymerase Rpb2" evidence="11">
    <location>
        <begin position="166"/>
        <end position="248"/>
    </location>
</feature>
<dbReference type="InterPro" id="IPR007644">
    <property type="entry name" value="RNA_pol_bsu_protrusion"/>
</dbReference>
<dbReference type="GO" id="GO:0003899">
    <property type="term" value="F:DNA-directed RNA polymerase activity"/>
    <property type="evidence" value="ECO:0007669"/>
    <property type="project" value="UniProtKB-EC"/>
</dbReference>
<keyword evidence="16" id="KW-1185">Reference proteome</keyword>
<dbReference type="InterPro" id="IPR007645">
    <property type="entry name" value="RNA_pol_Rpb2_3"/>
</dbReference>
<dbReference type="InterPro" id="IPR014724">
    <property type="entry name" value="RNA_pol_RPB2_OB-fold"/>
</dbReference>
<gene>
    <name evidence="6 15" type="primary">rpoB</name>
    <name evidence="15" type="ORF">LTT95_03275</name>
</gene>
<dbReference type="Pfam" id="PF10385">
    <property type="entry name" value="RNA_pol_Rpb2_45"/>
    <property type="match status" value="1"/>
</dbReference>
<dbReference type="PANTHER" id="PTHR20856">
    <property type="entry name" value="DNA-DIRECTED RNA POLYMERASE I SUBUNIT 2"/>
    <property type="match status" value="1"/>
</dbReference>
<dbReference type="InterPro" id="IPR019462">
    <property type="entry name" value="DNA-dir_RNA_pol_bsu_external_1"/>
</dbReference>
<keyword evidence="4 6" id="KW-0804">Transcription</keyword>
<comment type="function">
    <text evidence="6 8">DNA-dependent RNA polymerase catalyzes the transcription of DNA into RNA using the four ribonucleoside triphosphates as substrates.</text>
</comment>
<dbReference type="CDD" id="cd00653">
    <property type="entry name" value="RNA_pol_B_RPB2"/>
    <property type="match status" value="1"/>
</dbReference>
<comment type="caution">
    <text evidence="15">The sequence shown here is derived from an EMBL/GenBank/DDBJ whole genome shotgun (WGS) entry which is preliminary data.</text>
</comment>
<dbReference type="Pfam" id="PF04565">
    <property type="entry name" value="RNA_pol_Rpb2_3"/>
    <property type="match status" value="1"/>
</dbReference>
<dbReference type="EMBL" id="JAJQKU010000001">
    <property type="protein sequence ID" value="MCD9095959.1"/>
    <property type="molecule type" value="Genomic_DNA"/>
</dbReference>
<dbReference type="HAMAP" id="MF_01321">
    <property type="entry name" value="RNApol_bact_RpoB"/>
    <property type="match status" value="1"/>
</dbReference>
<dbReference type="Gene3D" id="2.40.270.10">
    <property type="entry name" value="DNA-directed RNA polymerase, subunit 2, domain 6"/>
    <property type="match status" value="1"/>
</dbReference>
<dbReference type="Gene3D" id="3.90.1100.10">
    <property type="match status" value="3"/>
</dbReference>
<comment type="subunit">
    <text evidence="6 8">The RNAP catalytic core consists of 2 alpha, 1 beta, 1 beta' and 1 omega subunit. When a sigma factor is associated with the core the holoenzyme is formed, which can initiate transcription.</text>
</comment>
<feature type="domain" description="DNA-directed RNA polymerase subunit 2 hybrid-binding" evidence="9">
    <location>
        <begin position="757"/>
        <end position="1317"/>
    </location>
</feature>
<dbReference type="Proteomes" id="UP001430360">
    <property type="component" value="Unassembled WGS sequence"/>
</dbReference>
<feature type="domain" description="RNA polymerase beta subunit protrusion" evidence="12">
    <location>
        <begin position="38"/>
        <end position="538"/>
    </location>
</feature>
<evidence type="ECO:0000256" key="6">
    <source>
        <dbReference type="HAMAP-Rule" id="MF_01321"/>
    </source>
</evidence>
<dbReference type="InterPro" id="IPR010243">
    <property type="entry name" value="RNA_pol_bsu_bac"/>
</dbReference>
<reference evidence="15" key="1">
    <citation type="submission" date="2021-12" db="EMBL/GenBank/DDBJ databases">
        <authorList>
            <person name="Ulrich A."/>
        </authorList>
    </citation>
    <scope>NUCLEOTIDE SEQUENCE</scope>
    <source>
        <strain evidence="15">A1P009</strain>
    </source>
</reference>